<dbReference type="Gene3D" id="3.30.450.20">
    <property type="entry name" value="PAS domain"/>
    <property type="match status" value="3"/>
</dbReference>
<dbReference type="InterPro" id="IPR000014">
    <property type="entry name" value="PAS"/>
</dbReference>
<dbReference type="PROSITE" id="PS50113">
    <property type="entry name" value="PAC"/>
    <property type="match status" value="3"/>
</dbReference>
<dbReference type="RefSeq" id="WP_074652668.1">
    <property type="nucleotide sequence ID" value="NZ_FNSD01000001.1"/>
</dbReference>
<dbReference type="InterPro" id="IPR001610">
    <property type="entry name" value="PAC"/>
</dbReference>
<dbReference type="Pfam" id="PF00512">
    <property type="entry name" value="HisKA"/>
    <property type="match status" value="1"/>
</dbReference>
<dbReference type="Proteomes" id="UP000182409">
    <property type="component" value="Unassembled WGS sequence"/>
</dbReference>
<dbReference type="InterPro" id="IPR013655">
    <property type="entry name" value="PAS_fold_3"/>
</dbReference>
<evidence type="ECO:0000256" key="4">
    <source>
        <dbReference type="ARBA" id="ARBA00022679"/>
    </source>
</evidence>
<dbReference type="Gene3D" id="3.30.565.10">
    <property type="entry name" value="Histidine kinase-like ATPase, C-terminal domain"/>
    <property type="match status" value="1"/>
</dbReference>
<evidence type="ECO:0000259" key="9">
    <source>
        <dbReference type="PROSITE" id="PS50113"/>
    </source>
</evidence>
<feature type="region of interest" description="Disordered" evidence="6">
    <location>
        <begin position="631"/>
        <end position="684"/>
    </location>
</feature>
<dbReference type="SUPFAM" id="SSF55785">
    <property type="entry name" value="PYP-like sensor domain (PAS domain)"/>
    <property type="match status" value="3"/>
</dbReference>
<dbReference type="Gene3D" id="2.10.70.100">
    <property type="match status" value="1"/>
</dbReference>
<dbReference type="InterPro" id="IPR004358">
    <property type="entry name" value="Sig_transdc_His_kin-like_C"/>
</dbReference>
<accession>A0A1H4K9M5</accession>
<dbReference type="SMART" id="SM00388">
    <property type="entry name" value="HisKA"/>
    <property type="match status" value="1"/>
</dbReference>
<reference evidence="10 11" key="1">
    <citation type="submission" date="2016-10" db="EMBL/GenBank/DDBJ databases">
        <authorList>
            <person name="de Groot N.N."/>
        </authorList>
    </citation>
    <scope>NUCLEOTIDE SEQUENCE [LARGE SCALE GENOMIC DNA]</scope>
    <source>
        <strain evidence="10 11">AB35.6</strain>
    </source>
</reference>
<dbReference type="SUPFAM" id="SSF55874">
    <property type="entry name" value="ATPase domain of HSP90 chaperone/DNA topoisomerase II/histidine kinase"/>
    <property type="match status" value="1"/>
</dbReference>
<dbReference type="PROSITE" id="PS50109">
    <property type="entry name" value="HIS_KIN"/>
    <property type="match status" value="1"/>
</dbReference>
<dbReference type="FunFam" id="3.30.450.20:FF:000099">
    <property type="entry name" value="Sensory box sensor histidine kinase"/>
    <property type="match status" value="2"/>
</dbReference>
<dbReference type="AlphaFoldDB" id="A0A1H4K9M5"/>
<feature type="domain" description="Histidine kinase" evidence="7">
    <location>
        <begin position="411"/>
        <end position="627"/>
    </location>
</feature>
<dbReference type="InterPro" id="IPR035965">
    <property type="entry name" value="PAS-like_dom_sf"/>
</dbReference>
<dbReference type="SMART" id="SM00387">
    <property type="entry name" value="HATPase_c"/>
    <property type="match status" value="1"/>
</dbReference>
<evidence type="ECO:0000313" key="11">
    <source>
        <dbReference type="Proteomes" id="UP000182409"/>
    </source>
</evidence>
<dbReference type="Pfam" id="PF08447">
    <property type="entry name" value="PAS_3"/>
    <property type="match status" value="3"/>
</dbReference>
<keyword evidence="4" id="KW-0808">Transferase</keyword>
<evidence type="ECO:0000256" key="5">
    <source>
        <dbReference type="ARBA" id="ARBA00022777"/>
    </source>
</evidence>
<evidence type="ECO:0000313" key="10">
    <source>
        <dbReference type="EMBL" id="SEB54835.1"/>
    </source>
</evidence>
<dbReference type="SMART" id="SM00091">
    <property type="entry name" value="PAS"/>
    <property type="match status" value="2"/>
</dbReference>
<dbReference type="PRINTS" id="PR00344">
    <property type="entry name" value="BCTRLSENSOR"/>
</dbReference>
<keyword evidence="3" id="KW-0597">Phosphoprotein</keyword>
<dbReference type="OrthoDB" id="111890at2"/>
<feature type="compositionally biased region" description="Polar residues" evidence="6">
    <location>
        <begin position="631"/>
        <end position="643"/>
    </location>
</feature>
<dbReference type="NCBIfam" id="TIGR00229">
    <property type="entry name" value="sensory_box"/>
    <property type="match status" value="2"/>
</dbReference>
<dbReference type="SMART" id="SM00086">
    <property type="entry name" value="PAC"/>
    <property type="match status" value="3"/>
</dbReference>
<evidence type="ECO:0000256" key="3">
    <source>
        <dbReference type="ARBA" id="ARBA00022553"/>
    </source>
</evidence>
<organism evidence="10 11">
    <name type="scientific">Terriglobus roseus</name>
    <dbReference type="NCBI Taxonomy" id="392734"/>
    <lineage>
        <taxon>Bacteria</taxon>
        <taxon>Pseudomonadati</taxon>
        <taxon>Acidobacteriota</taxon>
        <taxon>Terriglobia</taxon>
        <taxon>Terriglobales</taxon>
        <taxon>Acidobacteriaceae</taxon>
        <taxon>Terriglobus</taxon>
    </lineage>
</organism>
<evidence type="ECO:0000259" key="8">
    <source>
        <dbReference type="PROSITE" id="PS50112"/>
    </source>
</evidence>
<dbReference type="Pfam" id="PF02518">
    <property type="entry name" value="HATPase_c"/>
    <property type="match status" value="1"/>
</dbReference>
<evidence type="ECO:0000256" key="2">
    <source>
        <dbReference type="ARBA" id="ARBA00012438"/>
    </source>
</evidence>
<dbReference type="InterPro" id="IPR052162">
    <property type="entry name" value="Sensor_kinase/Photoreceptor"/>
</dbReference>
<dbReference type="EMBL" id="FNSD01000001">
    <property type="protein sequence ID" value="SEB54835.1"/>
    <property type="molecule type" value="Genomic_DNA"/>
</dbReference>
<sequence>MMKPIAEESSTSENGVLDFRLIVNTIPGLVCTLTADWNLEVVNQRLLDYYGMTFEEIRDWKHNGVVHPDDLEGVIEKTIQSSKTGAPLEMEHRCRRYDGVYRWFQVRGMPLRDEHHAIVRWYLLFTDIEDRKRNEALQAQENSLSLFINTIPVVAWSARPDGSIDFVSDHYLTFAGLKAPEADGWGWTQSIHPDDLPRLLEYWQSVVAAGTPGEIEARMRRFDGLYRAFLFRATPLRDEAGDIVKWFGTSTDINDRKEAEEKVRRSEAFLAEVQQLTRIGSFSWCVATEDIRWSDELYSIYDLDPSLQITFDLFARRLHPDDLKYLPDMLQRAQREMDDLEYSHRIVMSDGAIKYLHLRAHARRDPEGRLEYIGAVQDVTQRKLEEEALAKARQDLANATRISSLGVLTASIAHEINQPLSGIVTNASTSLRMLSGDPPNIEGARETARRTIRDGNRASDVVCRLRTLFSKGEIAAAPLDLSEVAKEVIALSQAELQRNRVSLQEELAEGLPQIFGDRIQLQQVILNLLRNASDAFESFHGVQRTIRIKTDIGDDDSVRLSVTDSGIGFDPELSETLFQAFHTTKTKGMGIGLSVSRSIIEAHRGKIAARPNDGPGSTFEFSIPYEVNVANRTQKKTPGNASGASERLRPLTPSPRLLSNDIDSAEQSDDNALFRKAIPKDNGA</sequence>
<evidence type="ECO:0000259" key="7">
    <source>
        <dbReference type="PROSITE" id="PS50109"/>
    </source>
</evidence>
<dbReference type="InterPro" id="IPR003661">
    <property type="entry name" value="HisK_dim/P_dom"/>
</dbReference>
<dbReference type="GO" id="GO:0000155">
    <property type="term" value="F:phosphorelay sensor kinase activity"/>
    <property type="evidence" value="ECO:0007669"/>
    <property type="project" value="InterPro"/>
</dbReference>
<dbReference type="EC" id="2.7.13.3" evidence="2"/>
<name>A0A1H4K9M5_9BACT</name>
<evidence type="ECO:0000256" key="1">
    <source>
        <dbReference type="ARBA" id="ARBA00000085"/>
    </source>
</evidence>
<keyword evidence="5" id="KW-0418">Kinase</keyword>
<feature type="domain" description="PAC" evidence="9">
    <location>
        <begin position="213"/>
        <end position="265"/>
    </location>
</feature>
<dbReference type="InterPro" id="IPR005467">
    <property type="entry name" value="His_kinase_dom"/>
</dbReference>
<gene>
    <name evidence="10" type="ORF">SAMN05443244_1066</name>
</gene>
<feature type="domain" description="PAS" evidence="8">
    <location>
        <begin position="140"/>
        <end position="210"/>
    </location>
</feature>
<dbReference type="PROSITE" id="PS50112">
    <property type="entry name" value="PAS"/>
    <property type="match status" value="1"/>
</dbReference>
<comment type="catalytic activity">
    <reaction evidence="1">
        <text>ATP + protein L-histidine = ADP + protein N-phospho-L-histidine.</text>
        <dbReference type="EC" id="2.7.13.3"/>
    </reaction>
</comment>
<feature type="compositionally biased region" description="Low complexity" evidence="6">
    <location>
        <begin position="650"/>
        <end position="659"/>
    </location>
</feature>
<dbReference type="PANTHER" id="PTHR43304">
    <property type="entry name" value="PHYTOCHROME-LIKE PROTEIN CPH1"/>
    <property type="match status" value="1"/>
</dbReference>
<dbReference type="CDD" id="cd00130">
    <property type="entry name" value="PAS"/>
    <property type="match status" value="2"/>
</dbReference>
<dbReference type="SUPFAM" id="SSF47384">
    <property type="entry name" value="Homodimeric domain of signal transducing histidine kinase"/>
    <property type="match status" value="1"/>
</dbReference>
<dbReference type="InterPro" id="IPR036890">
    <property type="entry name" value="HATPase_C_sf"/>
</dbReference>
<proteinExistence type="predicted"/>
<evidence type="ECO:0000256" key="6">
    <source>
        <dbReference type="SAM" id="MobiDB-lite"/>
    </source>
</evidence>
<dbReference type="Gene3D" id="1.10.287.130">
    <property type="match status" value="1"/>
</dbReference>
<dbReference type="PANTHER" id="PTHR43304:SF1">
    <property type="entry name" value="PAC DOMAIN-CONTAINING PROTEIN"/>
    <property type="match status" value="1"/>
</dbReference>
<dbReference type="InterPro" id="IPR000700">
    <property type="entry name" value="PAS-assoc_C"/>
</dbReference>
<dbReference type="CDD" id="cd00082">
    <property type="entry name" value="HisKA"/>
    <property type="match status" value="1"/>
</dbReference>
<feature type="domain" description="PAC" evidence="9">
    <location>
        <begin position="88"/>
        <end position="140"/>
    </location>
</feature>
<feature type="domain" description="PAC" evidence="9">
    <location>
        <begin position="340"/>
        <end position="391"/>
    </location>
</feature>
<dbReference type="InterPro" id="IPR003594">
    <property type="entry name" value="HATPase_dom"/>
</dbReference>
<dbReference type="InterPro" id="IPR036097">
    <property type="entry name" value="HisK_dim/P_sf"/>
</dbReference>
<protein>
    <recommendedName>
        <fullName evidence="2">histidine kinase</fullName>
        <ecNumber evidence="2">2.7.13.3</ecNumber>
    </recommendedName>
</protein>